<evidence type="ECO:0000256" key="6">
    <source>
        <dbReference type="ARBA" id="ARBA00022989"/>
    </source>
</evidence>
<gene>
    <name evidence="8 9" type="primary">corA</name>
    <name evidence="9" type="ORF">JRV97_09325</name>
</gene>
<accession>A0ABY8PPJ9</accession>
<comment type="function">
    <text evidence="8">Mediates influx of magnesium ions.</text>
</comment>
<keyword evidence="6 8" id="KW-1133">Transmembrane helix</keyword>
<dbReference type="InterPro" id="IPR045861">
    <property type="entry name" value="CorA_cytoplasmic_dom"/>
</dbReference>
<keyword evidence="5 8" id="KW-0812">Transmembrane</keyword>
<keyword evidence="8" id="KW-0406">Ion transport</keyword>
<dbReference type="PANTHER" id="PTHR46494">
    <property type="entry name" value="CORA FAMILY METAL ION TRANSPORTER (EUROFUNG)"/>
    <property type="match status" value="1"/>
</dbReference>
<comment type="similarity">
    <text evidence="2 8">Belongs to the CorA metal ion transporter (MIT) (TC 1.A.35) family.</text>
</comment>
<evidence type="ECO:0000256" key="4">
    <source>
        <dbReference type="ARBA" id="ARBA00022475"/>
    </source>
</evidence>
<dbReference type="CDD" id="cd12828">
    <property type="entry name" value="TmCorA-like_1"/>
    <property type="match status" value="1"/>
</dbReference>
<dbReference type="NCBIfam" id="TIGR00383">
    <property type="entry name" value="corA"/>
    <property type="match status" value="1"/>
</dbReference>
<dbReference type="SUPFAM" id="SSF143865">
    <property type="entry name" value="CorA soluble domain-like"/>
    <property type="match status" value="1"/>
</dbReference>
<dbReference type="EMBL" id="CP069362">
    <property type="protein sequence ID" value="WGS64563.1"/>
    <property type="molecule type" value="Genomic_DNA"/>
</dbReference>
<dbReference type="Gene3D" id="1.20.58.340">
    <property type="entry name" value="Magnesium transport protein CorA, transmembrane region"/>
    <property type="match status" value="2"/>
</dbReference>
<proteinExistence type="inferred from homology"/>
<evidence type="ECO:0000256" key="3">
    <source>
        <dbReference type="ARBA" id="ARBA00022448"/>
    </source>
</evidence>
<dbReference type="RefSeq" id="WP_280998316.1">
    <property type="nucleotide sequence ID" value="NZ_CP069362.1"/>
</dbReference>
<evidence type="ECO:0000256" key="5">
    <source>
        <dbReference type="ARBA" id="ARBA00022692"/>
    </source>
</evidence>
<evidence type="ECO:0000313" key="10">
    <source>
        <dbReference type="Proteomes" id="UP001232493"/>
    </source>
</evidence>
<keyword evidence="8" id="KW-0460">Magnesium</keyword>
<feature type="transmembrane region" description="Helical" evidence="8">
    <location>
        <begin position="293"/>
        <end position="313"/>
    </location>
</feature>
<reference evidence="9 10" key="1">
    <citation type="submission" date="2021-02" db="EMBL/GenBank/DDBJ databases">
        <title>Characterization of Marinitoga sp. nov. str. BP5-C20A.</title>
        <authorList>
            <person name="Erauso G."/>
            <person name="Postec A."/>
        </authorList>
    </citation>
    <scope>NUCLEOTIDE SEQUENCE [LARGE SCALE GENOMIC DNA]</scope>
    <source>
        <strain evidence="9 10">BP5-C20A</strain>
    </source>
</reference>
<comment type="subcellular location">
    <subcellularLocation>
        <location evidence="1">Cell membrane</location>
        <topology evidence="1">Multi-pass membrane protein</topology>
    </subcellularLocation>
    <subcellularLocation>
        <location evidence="8">Membrane</location>
        <topology evidence="8">Multi-pass membrane protein</topology>
    </subcellularLocation>
</comment>
<dbReference type="InterPro" id="IPR002523">
    <property type="entry name" value="MgTranspt_CorA/ZnTranspt_ZntB"/>
</dbReference>
<feature type="transmembrane region" description="Helical" evidence="8">
    <location>
        <begin position="325"/>
        <end position="345"/>
    </location>
</feature>
<dbReference type="InterPro" id="IPR004488">
    <property type="entry name" value="Mg/Co-transport_prot_CorA"/>
</dbReference>
<dbReference type="InterPro" id="IPR045863">
    <property type="entry name" value="CorA_TM1_TM2"/>
</dbReference>
<organism evidence="9 10">
    <name type="scientific">Marinitoga aeolica</name>
    <dbReference type="NCBI Taxonomy" id="2809031"/>
    <lineage>
        <taxon>Bacteria</taxon>
        <taxon>Thermotogati</taxon>
        <taxon>Thermotogota</taxon>
        <taxon>Thermotogae</taxon>
        <taxon>Petrotogales</taxon>
        <taxon>Petrotogaceae</taxon>
        <taxon>Marinitoga</taxon>
    </lineage>
</organism>
<dbReference type="Pfam" id="PF01544">
    <property type="entry name" value="CorA"/>
    <property type="match status" value="1"/>
</dbReference>
<evidence type="ECO:0000256" key="2">
    <source>
        <dbReference type="ARBA" id="ARBA00009765"/>
    </source>
</evidence>
<protein>
    <recommendedName>
        <fullName evidence="8">Magnesium transport protein CorA</fullName>
    </recommendedName>
</protein>
<name>A0ABY8PPJ9_9BACT</name>
<evidence type="ECO:0000256" key="1">
    <source>
        <dbReference type="ARBA" id="ARBA00004651"/>
    </source>
</evidence>
<sequence>MSKKKKYTKKFGTPPATLIYTGKFYGDFEIEVSDYDKDEYNEIHTKNIEDCFLKKEEKKTRWINLIGIHDTDSVKKLCDRYNIDPLVIEDILNIHQHPKIEVFEEYIFIVLKMLSYNEITSSIEIEQVSIILGEDYIITFQEKKGDVFDFVRKRIRANEGLIRKKKNDYLLFSLMDSIIDFYFARLEEIEEKLNIIEENLLIKSSPEKEKEIYYIKKNLNIMIKSILHIKDVIALIVNDKPKLIKDSFKYFKDLYDHTIQITDISETLINSANDLFDFYLYMVNNKMNSIMKILTIISTIFIPLTLITGIYGMNFKYMPELQSKYGYPIVLMVMAIISAIMLYIFKKKKWM</sequence>
<evidence type="ECO:0000313" key="9">
    <source>
        <dbReference type="EMBL" id="WGS64563.1"/>
    </source>
</evidence>
<keyword evidence="4 8" id="KW-1003">Cell membrane</keyword>
<keyword evidence="3 8" id="KW-0813">Transport</keyword>
<evidence type="ECO:0000256" key="8">
    <source>
        <dbReference type="RuleBase" id="RU362010"/>
    </source>
</evidence>
<dbReference type="Proteomes" id="UP001232493">
    <property type="component" value="Chromosome"/>
</dbReference>
<dbReference type="Gene3D" id="3.30.460.20">
    <property type="entry name" value="CorA soluble domain-like"/>
    <property type="match status" value="1"/>
</dbReference>
<keyword evidence="10" id="KW-1185">Reference proteome</keyword>
<dbReference type="PANTHER" id="PTHR46494:SF1">
    <property type="entry name" value="CORA FAMILY METAL ION TRANSPORTER (EUROFUNG)"/>
    <property type="match status" value="1"/>
</dbReference>
<evidence type="ECO:0000256" key="7">
    <source>
        <dbReference type="ARBA" id="ARBA00023136"/>
    </source>
</evidence>
<dbReference type="SUPFAM" id="SSF144083">
    <property type="entry name" value="Magnesium transport protein CorA, transmembrane region"/>
    <property type="match status" value="1"/>
</dbReference>
<keyword evidence="7 8" id="KW-0472">Membrane</keyword>